<evidence type="ECO:0000313" key="4">
    <source>
        <dbReference type="Proteomes" id="UP000309676"/>
    </source>
</evidence>
<dbReference type="InterPro" id="IPR050766">
    <property type="entry name" value="Bact_Lucif_Oxidored"/>
</dbReference>
<dbReference type="FunFam" id="3.20.20.30:FF:000002">
    <property type="entry name" value="LLM class flavin-dependent oxidoreductase"/>
    <property type="match status" value="1"/>
</dbReference>
<dbReference type="SUPFAM" id="SSF51679">
    <property type="entry name" value="Bacterial luciferase-like"/>
    <property type="match status" value="1"/>
</dbReference>
<feature type="domain" description="Luciferase-like" evidence="2">
    <location>
        <begin position="3"/>
        <end position="304"/>
    </location>
</feature>
<dbReference type="OrthoDB" id="9780518at2"/>
<evidence type="ECO:0000256" key="1">
    <source>
        <dbReference type="ARBA" id="ARBA00007789"/>
    </source>
</evidence>
<name>A0A5R9G8V3_9BACL</name>
<comment type="similarity">
    <text evidence="1">To bacterial alkanal monooxygenase alpha and beta chains.</text>
</comment>
<dbReference type="InterPro" id="IPR011251">
    <property type="entry name" value="Luciferase-like_dom"/>
</dbReference>
<dbReference type="GO" id="GO:0016705">
    <property type="term" value="F:oxidoreductase activity, acting on paired donors, with incorporation or reduction of molecular oxygen"/>
    <property type="evidence" value="ECO:0007669"/>
    <property type="project" value="InterPro"/>
</dbReference>
<accession>A0A5R9G8V3</accession>
<dbReference type="PANTHER" id="PTHR30137:SF19">
    <property type="entry name" value="LUCIFERASE-LIKE MONOOXYGENASE"/>
    <property type="match status" value="1"/>
</dbReference>
<evidence type="ECO:0000313" key="3">
    <source>
        <dbReference type="EMBL" id="TLS49173.1"/>
    </source>
</evidence>
<dbReference type="EMBL" id="VCIW01000023">
    <property type="protein sequence ID" value="TLS49173.1"/>
    <property type="molecule type" value="Genomic_DNA"/>
</dbReference>
<proteinExistence type="predicted"/>
<dbReference type="AlphaFoldDB" id="A0A5R9G8V3"/>
<protein>
    <submittedName>
        <fullName evidence="3">LLM class flavin-dependent oxidoreductase</fullName>
    </submittedName>
</protein>
<dbReference type="PANTHER" id="PTHR30137">
    <property type="entry name" value="LUCIFERASE-LIKE MONOOXYGENASE"/>
    <property type="match status" value="1"/>
</dbReference>
<evidence type="ECO:0000259" key="2">
    <source>
        <dbReference type="Pfam" id="PF00296"/>
    </source>
</evidence>
<organism evidence="3 4">
    <name type="scientific">Paenibacillus antri</name>
    <dbReference type="NCBI Taxonomy" id="2582848"/>
    <lineage>
        <taxon>Bacteria</taxon>
        <taxon>Bacillati</taxon>
        <taxon>Bacillota</taxon>
        <taxon>Bacilli</taxon>
        <taxon>Bacillales</taxon>
        <taxon>Paenibacillaceae</taxon>
        <taxon>Paenibacillus</taxon>
    </lineage>
</organism>
<sequence length="335" mass="37326">MVKLSVLDQSHIGEGRTARDALDETTRLAQAAERFGYTRFWVSEHHGMPMLAHSSPEVLLAHLGAHTSRIRLGSGGVMLPHYSAYKVAENFRLLEALHPGRIDVGLGRAPGGMPIASRALQQDKRVDIDRYPEQVADLIGYLHDALPTDHPFARLAAMPAIPTAPDVWLLGSSDESARIAARQGLAFGFAQFFGVTEGERAMRLYREAFRPSAYLKEPMSLAAVLVICAETDEEANRLAFSSDLLFLKLELGQELRELPSVATAEDYPYTEYDLQRIRYGRQRRFVGTPERVKAELLAAGERYGTDEFMIVTPVHDENARIRSYELLADAFGVRT</sequence>
<reference evidence="3 4" key="1">
    <citation type="submission" date="2019-05" db="EMBL/GenBank/DDBJ databases">
        <authorList>
            <person name="Narsing Rao M.P."/>
            <person name="Li W.J."/>
        </authorList>
    </citation>
    <scope>NUCLEOTIDE SEQUENCE [LARGE SCALE GENOMIC DNA]</scope>
    <source>
        <strain evidence="3 4">SYSU_K30003</strain>
    </source>
</reference>
<dbReference type="Proteomes" id="UP000309676">
    <property type="component" value="Unassembled WGS sequence"/>
</dbReference>
<dbReference type="InterPro" id="IPR036661">
    <property type="entry name" value="Luciferase-like_sf"/>
</dbReference>
<dbReference type="RefSeq" id="WP_138197371.1">
    <property type="nucleotide sequence ID" value="NZ_VCIW01000023.1"/>
</dbReference>
<dbReference type="InterPro" id="IPR019949">
    <property type="entry name" value="CmoO-like"/>
</dbReference>
<keyword evidence="4" id="KW-1185">Reference proteome</keyword>
<dbReference type="GO" id="GO:0005829">
    <property type="term" value="C:cytosol"/>
    <property type="evidence" value="ECO:0007669"/>
    <property type="project" value="TreeGrafter"/>
</dbReference>
<dbReference type="NCBIfam" id="TIGR03558">
    <property type="entry name" value="oxido_grp_1"/>
    <property type="match status" value="1"/>
</dbReference>
<dbReference type="Gene3D" id="3.20.20.30">
    <property type="entry name" value="Luciferase-like domain"/>
    <property type="match status" value="1"/>
</dbReference>
<comment type="caution">
    <text evidence="3">The sequence shown here is derived from an EMBL/GenBank/DDBJ whole genome shotgun (WGS) entry which is preliminary data.</text>
</comment>
<dbReference type="Pfam" id="PF00296">
    <property type="entry name" value="Bac_luciferase"/>
    <property type="match status" value="1"/>
</dbReference>
<gene>
    <name evidence="3" type="ORF">FE782_26440</name>
</gene>